<organism evidence="3 4">
    <name type="scientific">Caenimonas sedimenti</name>
    <dbReference type="NCBI Taxonomy" id="2596921"/>
    <lineage>
        <taxon>Bacteria</taxon>
        <taxon>Pseudomonadati</taxon>
        <taxon>Pseudomonadota</taxon>
        <taxon>Betaproteobacteria</taxon>
        <taxon>Burkholderiales</taxon>
        <taxon>Comamonadaceae</taxon>
        <taxon>Caenimonas</taxon>
    </lineage>
</organism>
<dbReference type="RefSeq" id="WP_145896643.1">
    <property type="nucleotide sequence ID" value="NZ_VOBQ01000025.1"/>
</dbReference>
<dbReference type="InterPro" id="IPR050697">
    <property type="entry name" value="Adenylyl/Guanylyl_Cyclase_3/4"/>
</dbReference>
<dbReference type="PANTHER" id="PTHR43081:SF1">
    <property type="entry name" value="ADENYLATE CYCLASE, TERMINAL-DIFFERENTIATION SPECIFIC"/>
    <property type="match status" value="1"/>
</dbReference>
<evidence type="ECO:0000313" key="4">
    <source>
        <dbReference type="Proteomes" id="UP000318199"/>
    </source>
</evidence>
<dbReference type="PROSITE" id="PS50890">
    <property type="entry name" value="PUA"/>
    <property type="match status" value="1"/>
</dbReference>
<gene>
    <name evidence="3" type="ORF">FN976_26470</name>
</gene>
<sequence length="749" mass="82817">MGLLIKHWPRIGITLIPLVFALLHATGVLPIGVLQRLDDIIYDARLRATMPKTLDERIVVIDIDEKSLAEVGRWPWGRNRLAGLVDEVFNRQKAALLGFDVVFAEPDQSSGLARLDELSKGELKDAPAFTERLAQLRGTLDYDSMFARSLEQRPVVMGYYFTSDREGRTNGMLPAPVMTREAMQGRPIAFTSWNGFGSNIEQVAKAAPVAGYFNSITDGDGVVRSIPLVAEYKGNYYESLSLSMFRMLAGQPQVQPGFPRDRFIGRGYTGLESIILRQGDKSLAVPVDSRVAALVPYRGPGGVGGQSFRYISAADVLAKRLPEGSLKGKIILLGTTAPGLLDLRVTPVGETYPGVEVHANVISGLLDDKLFVKPDYAMGYEVVVLLFAGLLLAFALPILSATRAVAVSVLMVILLVVQNFYLFQTQGLVMPLASALIMAITAFALNMSYGYFVESRSKRELANLFGTYVPPELVDEMVKAPENYSMAASNKELTVMFCDMRGFTKMSERMEPTKLQELLNSVFSRLTDLIRSNRGTIDKYMGDCVMAFWGAPVDTPNHAQLAVKSAMEMANAVRKINEEHRAQGIPEIGVGIGLNTGMMCVGDMGSHIRRSYTVIGDSVNLGSRLEGLSKAYGVDIVVSESCRRAAPDFAWQELDRVRVKGKEQAVAIFWPVAPSDRVEKGTVEELKTWAAFLKSYRAQDWDQCDLHMLNLQRMNAKKYLYEVYSERVASMRLLPFDPAWDGATNFETK</sequence>
<dbReference type="Pfam" id="PF05226">
    <property type="entry name" value="CHASE2"/>
    <property type="match status" value="1"/>
</dbReference>
<dbReference type="InterPro" id="IPR029787">
    <property type="entry name" value="Nucleotide_cyclase"/>
</dbReference>
<name>A0A562ZFJ1_9BURK</name>
<protein>
    <submittedName>
        <fullName evidence="3">Adenylate/guanylate cyclase domain-containing protein</fullName>
    </submittedName>
</protein>
<keyword evidence="1" id="KW-0472">Membrane</keyword>
<dbReference type="CDD" id="cd07302">
    <property type="entry name" value="CHD"/>
    <property type="match status" value="1"/>
</dbReference>
<accession>A0A562ZFJ1</accession>
<keyword evidence="1" id="KW-0812">Transmembrane</keyword>
<dbReference type="PROSITE" id="PS50125">
    <property type="entry name" value="GUANYLATE_CYCLASE_2"/>
    <property type="match status" value="1"/>
</dbReference>
<dbReference type="GO" id="GO:0035556">
    <property type="term" value="P:intracellular signal transduction"/>
    <property type="evidence" value="ECO:0007669"/>
    <property type="project" value="InterPro"/>
</dbReference>
<feature type="domain" description="Guanylate cyclase" evidence="2">
    <location>
        <begin position="494"/>
        <end position="626"/>
    </location>
</feature>
<dbReference type="GO" id="GO:0004016">
    <property type="term" value="F:adenylate cyclase activity"/>
    <property type="evidence" value="ECO:0007669"/>
    <property type="project" value="UniProtKB-ARBA"/>
</dbReference>
<evidence type="ECO:0000313" key="3">
    <source>
        <dbReference type="EMBL" id="TWO66659.1"/>
    </source>
</evidence>
<dbReference type="GO" id="GO:0006171">
    <property type="term" value="P:cAMP biosynthetic process"/>
    <property type="evidence" value="ECO:0007669"/>
    <property type="project" value="TreeGrafter"/>
</dbReference>
<keyword evidence="4" id="KW-1185">Reference proteome</keyword>
<evidence type="ECO:0000259" key="2">
    <source>
        <dbReference type="PROSITE" id="PS50125"/>
    </source>
</evidence>
<dbReference type="InterPro" id="IPR007890">
    <property type="entry name" value="CHASE2"/>
</dbReference>
<dbReference type="Gene3D" id="3.30.70.1230">
    <property type="entry name" value="Nucleotide cyclase"/>
    <property type="match status" value="1"/>
</dbReference>
<dbReference type="EMBL" id="VOBQ01000025">
    <property type="protein sequence ID" value="TWO66659.1"/>
    <property type="molecule type" value="Genomic_DNA"/>
</dbReference>
<proteinExistence type="predicted"/>
<dbReference type="InterPro" id="IPR001054">
    <property type="entry name" value="A/G_cyclase"/>
</dbReference>
<dbReference type="SMART" id="SM00044">
    <property type="entry name" value="CYCc"/>
    <property type="match status" value="1"/>
</dbReference>
<reference evidence="3 4" key="1">
    <citation type="submission" date="2019-07" db="EMBL/GenBank/DDBJ databases">
        <title>Caenimonas sedimenti sp. nov., isolated from activated sludge.</title>
        <authorList>
            <person name="Xu J."/>
        </authorList>
    </citation>
    <scope>NUCLEOTIDE SEQUENCE [LARGE SCALE GENOMIC DNA]</scope>
    <source>
        <strain evidence="3 4">HX-9-20</strain>
    </source>
</reference>
<dbReference type="SUPFAM" id="SSF55073">
    <property type="entry name" value="Nucleotide cyclase"/>
    <property type="match status" value="1"/>
</dbReference>
<evidence type="ECO:0000256" key="1">
    <source>
        <dbReference type="SAM" id="Phobius"/>
    </source>
</evidence>
<dbReference type="AlphaFoldDB" id="A0A562ZFJ1"/>
<keyword evidence="1" id="KW-1133">Transmembrane helix</keyword>
<dbReference type="SMART" id="SM01080">
    <property type="entry name" value="CHASE2"/>
    <property type="match status" value="1"/>
</dbReference>
<dbReference type="OrthoDB" id="9802500at2"/>
<feature type="transmembrane region" description="Helical" evidence="1">
    <location>
        <begin position="377"/>
        <end position="397"/>
    </location>
</feature>
<dbReference type="PANTHER" id="PTHR43081">
    <property type="entry name" value="ADENYLATE CYCLASE, TERMINAL-DIFFERENTIATION SPECIFIC-RELATED"/>
    <property type="match status" value="1"/>
</dbReference>
<comment type="caution">
    <text evidence="3">The sequence shown here is derived from an EMBL/GenBank/DDBJ whole genome shotgun (WGS) entry which is preliminary data.</text>
</comment>
<dbReference type="Pfam" id="PF00211">
    <property type="entry name" value="Guanylate_cyc"/>
    <property type="match status" value="1"/>
</dbReference>
<feature type="transmembrane region" description="Helical" evidence="1">
    <location>
        <begin position="429"/>
        <end position="452"/>
    </location>
</feature>
<dbReference type="Proteomes" id="UP000318199">
    <property type="component" value="Unassembled WGS sequence"/>
</dbReference>
<feature type="transmembrane region" description="Helical" evidence="1">
    <location>
        <begin position="404"/>
        <end position="423"/>
    </location>
</feature>